<reference evidence="2" key="1">
    <citation type="submission" date="2022-09" db="EMBL/GenBank/DDBJ databases">
        <title>Streptomyces vinaceusdrappus strain AC-40.</title>
        <authorList>
            <person name="Sedeek A.M."/>
            <person name="Salah I."/>
            <person name="Kamel H.L."/>
            <person name="Soltan M.A."/>
            <person name="Elsayed T.R."/>
        </authorList>
    </citation>
    <scope>NUCLEOTIDE SEQUENCE</scope>
    <source>
        <strain evidence="2">AC-40</strain>
    </source>
</reference>
<feature type="region of interest" description="Disordered" evidence="1">
    <location>
        <begin position="1"/>
        <end position="25"/>
    </location>
</feature>
<protein>
    <submittedName>
        <fullName evidence="2">Uncharacterized protein</fullName>
    </submittedName>
</protein>
<accession>A0ABY6C463</accession>
<dbReference type="RefSeq" id="WP_148128663.1">
    <property type="nucleotide sequence ID" value="NZ_BMUN01000001.1"/>
</dbReference>
<name>A0ABY6C463_9ACTN</name>
<evidence type="ECO:0000256" key="1">
    <source>
        <dbReference type="SAM" id="MobiDB-lite"/>
    </source>
</evidence>
<dbReference type="EMBL" id="CP104697">
    <property type="protein sequence ID" value="UXI82783.1"/>
    <property type="molecule type" value="Genomic_DNA"/>
</dbReference>
<sequence>MSAGKATEPSNARTRGNRKCSRTGDEFKRAAAEARHLYINSAREEDKKGLETAFSEERVRVAFNVYKAAQWAMESHKDKGLIAGNRLDQDEVIATEKIPGIDAEVIKNFRTMSEATERGVGQVLDSSKWTIVVNDAWLLGGAHYMAQVVEAVYGRPRQSMVGA</sequence>
<organism evidence="2 3">
    <name type="scientific">Streptomyces vinaceusdrappus</name>
    <dbReference type="NCBI Taxonomy" id="67376"/>
    <lineage>
        <taxon>Bacteria</taxon>
        <taxon>Bacillati</taxon>
        <taxon>Actinomycetota</taxon>
        <taxon>Actinomycetes</taxon>
        <taxon>Kitasatosporales</taxon>
        <taxon>Streptomycetaceae</taxon>
        <taxon>Streptomyces</taxon>
        <taxon>Streptomyces rochei group</taxon>
    </lineage>
</organism>
<gene>
    <name evidence="2" type="ORF">N6Q81_34360</name>
</gene>
<evidence type="ECO:0000313" key="3">
    <source>
        <dbReference type="Proteomes" id="UP001064390"/>
    </source>
</evidence>
<keyword evidence="3" id="KW-1185">Reference proteome</keyword>
<proteinExistence type="predicted"/>
<dbReference type="Proteomes" id="UP001064390">
    <property type="component" value="Chromosome"/>
</dbReference>
<evidence type="ECO:0000313" key="2">
    <source>
        <dbReference type="EMBL" id="UXI82783.1"/>
    </source>
</evidence>